<evidence type="ECO:0000313" key="4">
    <source>
        <dbReference type="Proteomes" id="UP000264217"/>
    </source>
</evidence>
<dbReference type="Gene3D" id="3.30.160.670">
    <property type="match status" value="1"/>
</dbReference>
<feature type="domain" description="DUF4136" evidence="2">
    <location>
        <begin position="122"/>
        <end position="196"/>
    </location>
</feature>
<feature type="chain" id="PRO_5016728978" evidence="1">
    <location>
        <begin position="20"/>
        <end position="206"/>
    </location>
</feature>
<proteinExistence type="predicted"/>
<protein>
    <submittedName>
        <fullName evidence="3">DUF4136 domain-containing protein</fullName>
    </submittedName>
</protein>
<evidence type="ECO:0000256" key="1">
    <source>
        <dbReference type="SAM" id="SignalP"/>
    </source>
</evidence>
<evidence type="ECO:0000313" key="3">
    <source>
        <dbReference type="EMBL" id="RFZ90316.1"/>
    </source>
</evidence>
<dbReference type="OrthoDB" id="118896at2"/>
<evidence type="ECO:0000259" key="2">
    <source>
        <dbReference type="Pfam" id="PF13590"/>
    </source>
</evidence>
<dbReference type="PROSITE" id="PS51257">
    <property type="entry name" value="PROKAR_LIPOPROTEIN"/>
    <property type="match status" value="1"/>
</dbReference>
<feature type="signal peptide" evidence="1">
    <location>
        <begin position="1"/>
        <end position="19"/>
    </location>
</feature>
<dbReference type="EMBL" id="QWDC01000004">
    <property type="protein sequence ID" value="RFZ90316.1"/>
    <property type="molecule type" value="Genomic_DNA"/>
</dbReference>
<name>A0A372NMZ6_9SPHI</name>
<organism evidence="3 4">
    <name type="scientific">Mucilaginibacter conchicola</name>
    <dbReference type="NCBI Taxonomy" id="2303333"/>
    <lineage>
        <taxon>Bacteria</taxon>
        <taxon>Pseudomonadati</taxon>
        <taxon>Bacteroidota</taxon>
        <taxon>Sphingobacteriia</taxon>
        <taxon>Sphingobacteriales</taxon>
        <taxon>Sphingobacteriaceae</taxon>
        <taxon>Mucilaginibacter</taxon>
    </lineage>
</organism>
<sequence>MKKYIYLVLIVAFVSTLSACSSYNYYTAAANKTNLTAYRTFALAAPMKDPNKQWRPLNEIGNGRIQEATKQALIAKGLTPEQQNPDLLVRYATVTGRGTKWETSYPYYGGWGGGWGWGYGWGYGGFYRPWGWGGYGGFYGPGYAQKVHYKEGTIIIDLIDARTQQIVWRGYGVGELQNPKRTMNDIPKVVDGIIKQLDLAPPMRKS</sequence>
<gene>
    <name evidence="3" type="ORF">D0C36_21195</name>
</gene>
<comment type="caution">
    <text evidence="3">The sequence shown here is derived from an EMBL/GenBank/DDBJ whole genome shotgun (WGS) entry which is preliminary data.</text>
</comment>
<dbReference type="Pfam" id="PF13590">
    <property type="entry name" value="DUF4136"/>
    <property type="match status" value="1"/>
</dbReference>
<accession>A0A372NMZ6</accession>
<dbReference type="RefSeq" id="WP_117393730.1">
    <property type="nucleotide sequence ID" value="NZ_QWDC01000004.1"/>
</dbReference>
<dbReference type="Proteomes" id="UP000264217">
    <property type="component" value="Unassembled WGS sequence"/>
</dbReference>
<dbReference type="AlphaFoldDB" id="A0A372NMZ6"/>
<reference evidence="3 4" key="1">
    <citation type="submission" date="2018-08" db="EMBL/GenBank/DDBJ databases">
        <title>Mucilaginibacter sp. MYSH2.</title>
        <authorList>
            <person name="Seo T."/>
        </authorList>
    </citation>
    <scope>NUCLEOTIDE SEQUENCE [LARGE SCALE GENOMIC DNA]</scope>
    <source>
        <strain evidence="3 4">MYSH2</strain>
    </source>
</reference>
<dbReference type="InterPro" id="IPR025411">
    <property type="entry name" value="DUF4136"/>
</dbReference>
<keyword evidence="4" id="KW-1185">Reference proteome</keyword>
<keyword evidence="1" id="KW-0732">Signal</keyword>